<organism evidence="15 16">
    <name type="scientific">Vicia faba</name>
    <name type="common">Broad bean</name>
    <name type="synonym">Faba vulgaris</name>
    <dbReference type="NCBI Taxonomy" id="3906"/>
    <lineage>
        <taxon>Eukaryota</taxon>
        <taxon>Viridiplantae</taxon>
        <taxon>Streptophyta</taxon>
        <taxon>Embryophyta</taxon>
        <taxon>Tracheophyta</taxon>
        <taxon>Spermatophyta</taxon>
        <taxon>Magnoliopsida</taxon>
        <taxon>eudicotyledons</taxon>
        <taxon>Gunneridae</taxon>
        <taxon>Pentapetalae</taxon>
        <taxon>rosids</taxon>
        <taxon>fabids</taxon>
        <taxon>Fabales</taxon>
        <taxon>Fabaceae</taxon>
        <taxon>Papilionoideae</taxon>
        <taxon>50 kb inversion clade</taxon>
        <taxon>NPAAA clade</taxon>
        <taxon>Hologalegina</taxon>
        <taxon>IRL clade</taxon>
        <taxon>Fabeae</taxon>
        <taxon>Vicia</taxon>
    </lineage>
</organism>
<feature type="transmembrane region" description="Helical" evidence="13">
    <location>
        <begin position="369"/>
        <end position="389"/>
    </location>
</feature>
<dbReference type="InterPro" id="IPR013057">
    <property type="entry name" value="AA_transpt_TM"/>
</dbReference>
<evidence type="ECO:0000256" key="6">
    <source>
        <dbReference type="ARBA" id="ARBA00022692"/>
    </source>
</evidence>
<keyword evidence="7" id="KW-0769">Symport</keyword>
<keyword evidence="16" id="KW-1185">Reference proteome</keyword>
<evidence type="ECO:0000256" key="2">
    <source>
        <dbReference type="ARBA" id="ARBA00004236"/>
    </source>
</evidence>
<feature type="transmembrane region" description="Helical" evidence="13">
    <location>
        <begin position="312"/>
        <end position="332"/>
    </location>
</feature>
<comment type="caution">
    <text evidence="15">The sequence shown here is derived from an EMBL/GenBank/DDBJ whole genome shotgun (WGS) entry which is preliminary data.</text>
</comment>
<dbReference type="Gene3D" id="1.20.1740.10">
    <property type="entry name" value="Amino acid/polyamine transporter I"/>
    <property type="match status" value="1"/>
</dbReference>
<proteinExistence type="inferred from homology"/>
<dbReference type="EMBL" id="CATIWC010001493">
    <property type="protein sequence ID" value="CAI8584190.1"/>
    <property type="molecule type" value="Genomic_DNA"/>
</dbReference>
<evidence type="ECO:0000256" key="13">
    <source>
        <dbReference type="SAM" id="Phobius"/>
    </source>
</evidence>
<dbReference type="PANTHER" id="PTHR48017">
    <property type="entry name" value="OS05G0424000 PROTEIN-RELATED"/>
    <property type="match status" value="1"/>
</dbReference>
<dbReference type="GO" id="GO:0005886">
    <property type="term" value="C:plasma membrane"/>
    <property type="evidence" value="ECO:0007669"/>
    <property type="project" value="UniProtKB-SubCell"/>
</dbReference>
<dbReference type="Pfam" id="PF01490">
    <property type="entry name" value="Aa_trans"/>
    <property type="match status" value="2"/>
</dbReference>
<feature type="transmembrane region" description="Helical" evidence="13">
    <location>
        <begin position="266"/>
        <end position="291"/>
    </location>
</feature>
<dbReference type="GO" id="GO:0006865">
    <property type="term" value="P:amino acid transport"/>
    <property type="evidence" value="ECO:0007669"/>
    <property type="project" value="UniProtKB-KW"/>
</dbReference>
<evidence type="ECO:0000256" key="12">
    <source>
        <dbReference type="ARBA" id="ARBA00045588"/>
    </source>
</evidence>
<keyword evidence="11" id="KW-0927">Auxin signaling pathway</keyword>
<sequence>MPDESAADQSAAREKAINDWLPVTASRKAKWWYSAFHNITAMVGAGVLTLPYAMSKMGWGPGITILLLSWIITLFTLWQMVEMHEMVPGVRFDRYHELGQHAFGKKLGLYIICPQQLLVEVGTCIAYMVTGGKSLQKIQETIWPNWKGLRTSYWIIIFASVNFVLCQCPNFNSISAVSFAAAVMSIGYSTIAWVASLNRGVQPNVDYSYSAHSIPDGVFNFMLAMGEVAFSYAGHNVVLEIQATIPSTPDNPSKKAMWKGVKRPTWLIATANIFVIVHVIGGYQVFSMPVFDMIETFLVKQMKLPPSLILRLFARTGFVAFTMIVGICIPFFGSLLGFLGGFAFAPTSYFIPCIIWLKLHNPKTFSLSWIINWVCIVLGVLLMVLAPIGSLRQIIIQFKHYKFFS</sequence>
<feature type="domain" description="Amino acid transporter transmembrane" evidence="14">
    <location>
        <begin position="261"/>
        <end position="390"/>
    </location>
</feature>
<keyword evidence="10 13" id="KW-0472">Membrane</keyword>
<feature type="transmembrane region" description="Helical" evidence="13">
    <location>
        <begin position="31"/>
        <end position="50"/>
    </location>
</feature>
<keyword evidence="8" id="KW-0029">Amino-acid transport</keyword>
<gene>
    <name evidence="15" type="ORF">VFH_U062760</name>
</gene>
<comment type="subcellular location">
    <subcellularLocation>
        <location evidence="2">Cell membrane</location>
    </subcellularLocation>
    <subcellularLocation>
        <location evidence="1">Endomembrane system</location>
        <topology evidence="1">Multi-pass membrane protein</topology>
    </subcellularLocation>
</comment>
<dbReference type="Proteomes" id="UP001157006">
    <property type="component" value="Unassembled WGS sequence"/>
</dbReference>
<accession>A0AAV0YI00</accession>
<evidence type="ECO:0000313" key="15">
    <source>
        <dbReference type="EMBL" id="CAI8584190.1"/>
    </source>
</evidence>
<feature type="transmembrane region" description="Helical" evidence="13">
    <location>
        <begin position="151"/>
        <end position="169"/>
    </location>
</feature>
<feature type="transmembrane region" description="Helical" evidence="13">
    <location>
        <begin position="338"/>
        <end position="357"/>
    </location>
</feature>
<comment type="function">
    <text evidence="12">Carrier protein involved in proton-driven auxin influx. Mediates the formation of auxin gradient from developing leaves (site of auxin biosynthesis) to tips by contributing to the loading of auxin in vascular tissues and facilitating acropetal (base to tip) auxin transport within inner tissues of the root apex, and basipetal (tip to base) auxin transport within outer tissues of the root apex. May be involved in lateral roots and nodules formation.</text>
</comment>
<feature type="transmembrane region" description="Helical" evidence="13">
    <location>
        <begin position="176"/>
        <end position="195"/>
    </location>
</feature>
<name>A0AAV0YI00_VICFA</name>
<reference evidence="15 16" key="1">
    <citation type="submission" date="2023-01" db="EMBL/GenBank/DDBJ databases">
        <authorList>
            <person name="Kreplak J."/>
        </authorList>
    </citation>
    <scope>NUCLEOTIDE SEQUENCE [LARGE SCALE GENOMIC DNA]</scope>
</reference>
<evidence type="ECO:0000256" key="9">
    <source>
        <dbReference type="ARBA" id="ARBA00022989"/>
    </source>
</evidence>
<evidence type="ECO:0000256" key="3">
    <source>
        <dbReference type="ARBA" id="ARBA00005590"/>
    </source>
</evidence>
<evidence type="ECO:0000256" key="7">
    <source>
        <dbReference type="ARBA" id="ARBA00022847"/>
    </source>
</evidence>
<evidence type="ECO:0000256" key="10">
    <source>
        <dbReference type="ARBA" id="ARBA00023136"/>
    </source>
</evidence>
<evidence type="ECO:0000313" key="16">
    <source>
        <dbReference type="Proteomes" id="UP001157006"/>
    </source>
</evidence>
<dbReference type="GO" id="GO:0015293">
    <property type="term" value="F:symporter activity"/>
    <property type="evidence" value="ECO:0007669"/>
    <property type="project" value="UniProtKB-KW"/>
</dbReference>
<keyword evidence="9 13" id="KW-1133">Transmembrane helix</keyword>
<dbReference type="GO" id="GO:0009734">
    <property type="term" value="P:auxin-activated signaling pathway"/>
    <property type="evidence" value="ECO:0007669"/>
    <property type="project" value="UniProtKB-KW"/>
</dbReference>
<dbReference type="AlphaFoldDB" id="A0AAV0YI00"/>
<evidence type="ECO:0000256" key="4">
    <source>
        <dbReference type="ARBA" id="ARBA00022448"/>
    </source>
</evidence>
<evidence type="ECO:0000256" key="5">
    <source>
        <dbReference type="ARBA" id="ARBA00022475"/>
    </source>
</evidence>
<dbReference type="GO" id="GO:0012505">
    <property type="term" value="C:endomembrane system"/>
    <property type="evidence" value="ECO:0007669"/>
    <property type="project" value="UniProtKB-SubCell"/>
</dbReference>
<protein>
    <recommendedName>
        <fullName evidence="14">Amino acid transporter transmembrane domain-containing protein</fullName>
    </recommendedName>
</protein>
<comment type="similarity">
    <text evidence="3">Belongs to the amino acid/polyamine transporter 2 family. Amino acid/auxin permease (AAAP) (TC 2.A.18.1) subfamily.</text>
</comment>
<evidence type="ECO:0000259" key="14">
    <source>
        <dbReference type="Pfam" id="PF01490"/>
    </source>
</evidence>
<keyword evidence="6 13" id="KW-0812">Transmembrane</keyword>
<evidence type="ECO:0000256" key="1">
    <source>
        <dbReference type="ARBA" id="ARBA00004127"/>
    </source>
</evidence>
<evidence type="ECO:0000256" key="11">
    <source>
        <dbReference type="ARBA" id="ARBA00023294"/>
    </source>
</evidence>
<feature type="transmembrane region" description="Helical" evidence="13">
    <location>
        <begin position="62"/>
        <end position="81"/>
    </location>
</feature>
<feature type="domain" description="Amino acid transporter transmembrane" evidence="14">
    <location>
        <begin position="28"/>
        <end position="258"/>
    </location>
</feature>
<keyword evidence="4" id="KW-0813">Transport</keyword>
<evidence type="ECO:0000256" key="8">
    <source>
        <dbReference type="ARBA" id="ARBA00022970"/>
    </source>
</evidence>
<keyword evidence="5" id="KW-1003">Cell membrane</keyword>